<keyword evidence="10" id="KW-1133">Transmembrane helix</keyword>
<keyword evidence="5" id="KW-0560">Oxidoreductase</keyword>
<keyword evidence="6 8" id="KW-0408">Iron</keyword>
<dbReference type="GO" id="GO:0016705">
    <property type="term" value="F:oxidoreductase activity, acting on paired donors, with incorporation or reduction of molecular oxygen"/>
    <property type="evidence" value="ECO:0007669"/>
    <property type="project" value="InterPro"/>
</dbReference>
<evidence type="ECO:0000256" key="5">
    <source>
        <dbReference type="ARBA" id="ARBA00023002"/>
    </source>
</evidence>
<keyword evidence="12" id="KW-1185">Reference proteome</keyword>
<keyword evidence="10" id="KW-0472">Membrane</keyword>
<proteinExistence type="inferred from homology"/>
<dbReference type="GeneID" id="91096615"/>
<dbReference type="InterPro" id="IPR036396">
    <property type="entry name" value="Cyt_P450_sf"/>
</dbReference>
<evidence type="ECO:0000256" key="9">
    <source>
        <dbReference type="SAM" id="MobiDB-lite"/>
    </source>
</evidence>
<evidence type="ECO:0000256" key="6">
    <source>
        <dbReference type="ARBA" id="ARBA00023004"/>
    </source>
</evidence>
<evidence type="ECO:0000313" key="11">
    <source>
        <dbReference type="EMBL" id="WWC91006.1"/>
    </source>
</evidence>
<dbReference type="GO" id="GO:0004497">
    <property type="term" value="F:monooxygenase activity"/>
    <property type="evidence" value="ECO:0007669"/>
    <property type="project" value="UniProtKB-KW"/>
</dbReference>
<reference evidence="11 12" key="1">
    <citation type="submission" date="2024-01" db="EMBL/GenBank/DDBJ databases">
        <title>Comparative genomics of Cryptococcus and Kwoniella reveals pathogenesis evolution and contrasting modes of karyotype evolution via chromosome fusion or intercentromeric recombination.</title>
        <authorList>
            <person name="Coelho M.A."/>
            <person name="David-Palma M."/>
            <person name="Shea T."/>
            <person name="Bowers K."/>
            <person name="McGinley-Smith S."/>
            <person name="Mohammad A.W."/>
            <person name="Gnirke A."/>
            <person name="Yurkov A.M."/>
            <person name="Nowrousian M."/>
            <person name="Sun S."/>
            <person name="Cuomo C.A."/>
            <person name="Heitman J."/>
        </authorList>
    </citation>
    <scope>NUCLEOTIDE SEQUENCE [LARGE SCALE GENOMIC DNA]</scope>
    <source>
        <strain evidence="11 12">CBS 6074</strain>
    </source>
</reference>
<evidence type="ECO:0000256" key="7">
    <source>
        <dbReference type="ARBA" id="ARBA00023033"/>
    </source>
</evidence>
<dbReference type="SUPFAM" id="SSF48264">
    <property type="entry name" value="Cytochrome P450"/>
    <property type="match status" value="1"/>
</dbReference>
<comment type="similarity">
    <text evidence="3">Belongs to the cytochrome P450 family.</text>
</comment>
<dbReference type="GO" id="GO:0005506">
    <property type="term" value="F:iron ion binding"/>
    <property type="evidence" value="ECO:0007669"/>
    <property type="project" value="InterPro"/>
</dbReference>
<dbReference type="PANTHER" id="PTHR24305:SF166">
    <property type="entry name" value="CYTOCHROME P450 12A4, MITOCHONDRIAL-RELATED"/>
    <property type="match status" value="1"/>
</dbReference>
<evidence type="ECO:0000256" key="4">
    <source>
        <dbReference type="ARBA" id="ARBA00022617"/>
    </source>
</evidence>
<dbReference type="RefSeq" id="XP_066077769.1">
    <property type="nucleotide sequence ID" value="XM_066221672.1"/>
</dbReference>
<dbReference type="InterPro" id="IPR050121">
    <property type="entry name" value="Cytochrome_P450_monoxygenase"/>
</dbReference>
<feature type="binding site" description="axial binding residue" evidence="8">
    <location>
        <position position="533"/>
    </location>
    <ligand>
        <name>heme</name>
        <dbReference type="ChEBI" id="CHEBI:30413"/>
    </ligand>
    <ligandPart>
        <name>Fe</name>
        <dbReference type="ChEBI" id="CHEBI:18248"/>
    </ligandPart>
</feature>
<evidence type="ECO:0000256" key="1">
    <source>
        <dbReference type="ARBA" id="ARBA00001971"/>
    </source>
</evidence>
<feature type="region of interest" description="Disordered" evidence="9">
    <location>
        <begin position="189"/>
        <end position="220"/>
    </location>
</feature>
<dbReference type="PRINTS" id="PR00463">
    <property type="entry name" value="EP450I"/>
</dbReference>
<dbReference type="GO" id="GO:0020037">
    <property type="term" value="F:heme binding"/>
    <property type="evidence" value="ECO:0007669"/>
    <property type="project" value="InterPro"/>
</dbReference>
<keyword evidence="10" id="KW-0812">Transmembrane</keyword>
<dbReference type="InterPro" id="IPR001128">
    <property type="entry name" value="Cyt_P450"/>
</dbReference>
<keyword evidence="4 8" id="KW-0349">Heme</keyword>
<evidence type="ECO:0000256" key="8">
    <source>
        <dbReference type="PIRSR" id="PIRSR602401-1"/>
    </source>
</evidence>
<comment type="pathway">
    <text evidence="2">Secondary metabolite biosynthesis.</text>
</comment>
<evidence type="ECO:0000256" key="2">
    <source>
        <dbReference type="ARBA" id="ARBA00005179"/>
    </source>
</evidence>
<organism evidence="11 12">
    <name type="scientific">Kwoniella dendrophila CBS 6074</name>
    <dbReference type="NCBI Taxonomy" id="1295534"/>
    <lineage>
        <taxon>Eukaryota</taxon>
        <taxon>Fungi</taxon>
        <taxon>Dikarya</taxon>
        <taxon>Basidiomycota</taxon>
        <taxon>Agaricomycotina</taxon>
        <taxon>Tremellomycetes</taxon>
        <taxon>Tremellales</taxon>
        <taxon>Cryptococcaceae</taxon>
        <taxon>Kwoniella</taxon>
    </lineage>
</organism>
<dbReference type="PRINTS" id="PR00385">
    <property type="entry name" value="P450"/>
</dbReference>
<dbReference type="AlphaFoldDB" id="A0AAX4JZW3"/>
<dbReference type="PANTHER" id="PTHR24305">
    <property type="entry name" value="CYTOCHROME P450"/>
    <property type="match status" value="1"/>
</dbReference>
<feature type="transmembrane region" description="Helical" evidence="10">
    <location>
        <begin position="26"/>
        <end position="46"/>
    </location>
</feature>
<evidence type="ECO:0000313" key="12">
    <source>
        <dbReference type="Proteomes" id="UP001355207"/>
    </source>
</evidence>
<dbReference type="Pfam" id="PF00067">
    <property type="entry name" value="p450"/>
    <property type="match status" value="1"/>
</dbReference>
<sequence length="596" mass="67145">MAIIEFLDKLPLLPDYVRQSYPKIGYAIYTLEAIVALLIATYLYLYSYKEFISPLKNLRGPKSDNFLFGKVPTFISEEPQRSHKKWILKYGLTFKYKMLFNFEELFLADPIGLQYILSNSYKFPKPEQTSNALLEMTGNGVLVAEGDIHKKQRKLLNPSFTPLNIKGMFDIFYDKSEQLKEKWSSLIENQDNDNNNKEDSTSLSSYGAASPTPPKPEDKIKGTKKIDIMSWLGKATLDIIGLAGFNYDFNALEDPNNELALAFNKMFSEGMKITIPVVLQAIFPIFRIIPTERSRVIQASSDKTKEIGRKLIEDKKKVILAAHTDGHLEKKEDIGNDLLSHLIKANMASDLRPDQRLTDDEVLAQITTFMLAGNETSSTALTWILYTLAQHPDSQKQLREELMTISEERPSLDTLNSLPYLDAVIREVLRLEAPAPHTMRMALEDSIIPLGKPVKGKNGKMIDSLKIKKGTEIMIPILSVNTSTEIWGSDADQYNPNRFLGSNNKSEKDGGKIPNIPGVWGNLLTFLGGTRNCIGFKFALAEIKVMLFVLLKSFEFLELPSNPKIERKSSVVMRPRVIGEEDAGLQLPLLVKPVST</sequence>
<dbReference type="InterPro" id="IPR002401">
    <property type="entry name" value="Cyt_P450_E_grp-I"/>
</dbReference>
<accession>A0AAX4JZW3</accession>
<comment type="cofactor">
    <cofactor evidence="1 8">
        <name>heme</name>
        <dbReference type="ChEBI" id="CHEBI:30413"/>
    </cofactor>
</comment>
<evidence type="ECO:0000256" key="3">
    <source>
        <dbReference type="ARBA" id="ARBA00010617"/>
    </source>
</evidence>
<evidence type="ECO:0008006" key="13">
    <source>
        <dbReference type="Google" id="ProtNLM"/>
    </source>
</evidence>
<protein>
    <recommendedName>
        <fullName evidence="13">Cytochrome P450</fullName>
    </recommendedName>
</protein>
<keyword evidence="8" id="KW-0479">Metal-binding</keyword>
<dbReference type="EMBL" id="CP144105">
    <property type="protein sequence ID" value="WWC91006.1"/>
    <property type="molecule type" value="Genomic_DNA"/>
</dbReference>
<dbReference type="Proteomes" id="UP001355207">
    <property type="component" value="Chromosome 8"/>
</dbReference>
<name>A0AAX4JZW3_9TREE</name>
<keyword evidence="7" id="KW-0503">Monooxygenase</keyword>
<evidence type="ECO:0000256" key="10">
    <source>
        <dbReference type="SAM" id="Phobius"/>
    </source>
</evidence>
<dbReference type="Gene3D" id="1.10.630.10">
    <property type="entry name" value="Cytochrome P450"/>
    <property type="match status" value="1"/>
</dbReference>
<dbReference type="CDD" id="cd11069">
    <property type="entry name" value="CYP_FUM15-like"/>
    <property type="match status" value="1"/>
</dbReference>
<gene>
    <name evidence="11" type="ORF">L201_005945</name>
</gene>